<name>A0A7R9MV28_9ACAR</name>
<dbReference type="EMBL" id="OC969360">
    <property type="protein sequence ID" value="CAD7666535.1"/>
    <property type="molecule type" value="Genomic_DNA"/>
</dbReference>
<organism evidence="1">
    <name type="scientific">Oppiella nova</name>
    <dbReference type="NCBI Taxonomy" id="334625"/>
    <lineage>
        <taxon>Eukaryota</taxon>
        <taxon>Metazoa</taxon>
        <taxon>Ecdysozoa</taxon>
        <taxon>Arthropoda</taxon>
        <taxon>Chelicerata</taxon>
        <taxon>Arachnida</taxon>
        <taxon>Acari</taxon>
        <taxon>Acariformes</taxon>
        <taxon>Sarcoptiformes</taxon>
        <taxon>Oribatida</taxon>
        <taxon>Brachypylina</taxon>
        <taxon>Oppioidea</taxon>
        <taxon>Oppiidae</taxon>
        <taxon>Oppiella</taxon>
    </lineage>
</organism>
<dbReference type="EMBL" id="OC969535">
    <property type="protein sequence ID" value="CAD7666568.1"/>
    <property type="molecule type" value="Genomic_DNA"/>
</dbReference>
<proteinExistence type="predicted"/>
<sequence>MPTVMTTTLRVIMTSSTSLSLKKIPITKFRTSKLQKL</sequence>
<gene>
    <name evidence="1" type="ORF">ONB1V03_LOCUS22934</name>
    <name evidence="2" type="ORF">ONB1V03_LOCUS22952</name>
</gene>
<dbReference type="Proteomes" id="UP000728032">
    <property type="component" value="Unassembled WGS sequence"/>
</dbReference>
<protein>
    <submittedName>
        <fullName evidence="1">Uncharacterized protein</fullName>
    </submittedName>
</protein>
<dbReference type="AlphaFoldDB" id="A0A7R9MV28"/>
<keyword evidence="3" id="KW-1185">Reference proteome</keyword>
<evidence type="ECO:0000313" key="1">
    <source>
        <dbReference type="EMBL" id="CAD7666535.1"/>
    </source>
</evidence>
<evidence type="ECO:0000313" key="3">
    <source>
        <dbReference type="Proteomes" id="UP000728032"/>
    </source>
</evidence>
<reference evidence="1" key="1">
    <citation type="submission" date="2020-11" db="EMBL/GenBank/DDBJ databases">
        <authorList>
            <person name="Tran Van P."/>
        </authorList>
    </citation>
    <scope>NUCLEOTIDE SEQUENCE</scope>
</reference>
<evidence type="ECO:0000313" key="2">
    <source>
        <dbReference type="EMBL" id="CAD7666568.1"/>
    </source>
</evidence>
<dbReference type="EMBL" id="CAJPVJ010054535">
    <property type="protein sequence ID" value="CAG2183514.1"/>
    <property type="molecule type" value="Genomic_DNA"/>
</dbReference>
<dbReference type="EMBL" id="CAJPVJ010054710">
    <property type="protein sequence ID" value="CAG2183532.1"/>
    <property type="molecule type" value="Genomic_DNA"/>
</dbReference>
<accession>A0A7R9MV28</accession>